<dbReference type="Proteomes" id="UP001203852">
    <property type="component" value="Unassembled WGS sequence"/>
</dbReference>
<feature type="compositionally biased region" description="Low complexity" evidence="1">
    <location>
        <begin position="123"/>
        <end position="159"/>
    </location>
</feature>
<dbReference type="EMBL" id="MU404354">
    <property type="protein sequence ID" value="KAI1612456.1"/>
    <property type="molecule type" value="Genomic_DNA"/>
</dbReference>
<comment type="caution">
    <text evidence="2">The sequence shown here is derived from an EMBL/GenBank/DDBJ whole genome shotgun (WGS) entry which is preliminary data.</text>
</comment>
<reference evidence="2" key="1">
    <citation type="journal article" date="2022" name="bioRxiv">
        <title>Deciphering the potential niche of two novel black yeast fungi from a biological soil crust based on their genomes, phenotypes, and melanin regulation.</title>
        <authorList>
            <consortium name="DOE Joint Genome Institute"/>
            <person name="Carr E.C."/>
            <person name="Barton Q."/>
            <person name="Grambo S."/>
            <person name="Sullivan M."/>
            <person name="Renfro C.M."/>
            <person name="Kuo A."/>
            <person name="Pangilinan J."/>
            <person name="Lipzen A."/>
            <person name="Keymanesh K."/>
            <person name="Savage E."/>
            <person name="Barry K."/>
            <person name="Grigoriev I.V."/>
            <person name="Riekhof W.R."/>
            <person name="Harris S.S."/>
        </authorList>
    </citation>
    <scope>NUCLEOTIDE SEQUENCE</scope>
    <source>
        <strain evidence="2">JF 03-4F</strain>
    </source>
</reference>
<feature type="region of interest" description="Disordered" evidence="1">
    <location>
        <begin position="179"/>
        <end position="238"/>
    </location>
</feature>
<name>A0AAN6ICI9_9EURO</name>
<feature type="region of interest" description="Disordered" evidence="1">
    <location>
        <begin position="121"/>
        <end position="166"/>
    </location>
</feature>
<protein>
    <submittedName>
        <fullName evidence="2">Uncharacterized protein</fullName>
    </submittedName>
</protein>
<dbReference type="AlphaFoldDB" id="A0AAN6ICI9"/>
<accession>A0AAN6ICI9</accession>
<proteinExistence type="predicted"/>
<keyword evidence="3" id="KW-1185">Reference proteome</keyword>
<feature type="compositionally biased region" description="Basic and acidic residues" evidence="1">
    <location>
        <begin position="208"/>
        <end position="231"/>
    </location>
</feature>
<sequence>MSNQTREFTASIGLATSIDLTTSQTIPGAVTIAALPTSETFSFTCTVVDTTSTPGAEIQDVSLTADVVLPATESLASLRGQITFWLGPYSPVISPLTLTSTTWNDIAGVASGVVAVQSHDQSTTHLTSATPTSASTSATTTATQDPGSSPSSDLSKQSQELGPGAKIGVGCGPLVFRRKRLHRKQKSNTASGYEKQELYGKPLPRTHGRAELSDATAKHELLSDDQIERMPRVPVELE</sequence>
<organism evidence="2 3">
    <name type="scientific">Exophiala viscosa</name>
    <dbReference type="NCBI Taxonomy" id="2486360"/>
    <lineage>
        <taxon>Eukaryota</taxon>
        <taxon>Fungi</taxon>
        <taxon>Dikarya</taxon>
        <taxon>Ascomycota</taxon>
        <taxon>Pezizomycotina</taxon>
        <taxon>Eurotiomycetes</taxon>
        <taxon>Chaetothyriomycetidae</taxon>
        <taxon>Chaetothyriales</taxon>
        <taxon>Herpotrichiellaceae</taxon>
        <taxon>Exophiala</taxon>
    </lineage>
</organism>
<gene>
    <name evidence="2" type="ORF">EDD36DRAFT_418625</name>
</gene>
<evidence type="ECO:0000313" key="2">
    <source>
        <dbReference type="EMBL" id="KAI1612456.1"/>
    </source>
</evidence>
<evidence type="ECO:0000256" key="1">
    <source>
        <dbReference type="SAM" id="MobiDB-lite"/>
    </source>
</evidence>
<evidence type="ECO:0000313" key="3">
    <source>
        <dbReference type="Proteomes" id="UP001203852"/>
    </source>
</evidence>